<dbReference type="Gene3D" id="3.90.870.10">
    <property type="entry name" value="DHBP synthase"/>
    <property type="match status" value="1"/>
</dbReference>
<dbReference type="AlphaFoldDB" id="A0A1H3YJI3"/>
<dbReference type="GO" id="GO:0003725">
    <property type="term" value="F:double-stranded RNA binding"/>
    <property type="evidence" value="ECO:0007669"/>
    <property type="project" value="InterPro"/>
</dbReference>
<keyword evidence="7" id="KW-0548">Nucleotidyltransferase</keyword>
<keyword evidence="9" id="KW-0067">ATP-binding</keyword>
<dbReference type="Proteomes" id="UP000199041">
    <property type="component" value="Unassembled WGS sequence"/>
</dbReference>
<organism evidence="13 14">
    <name type="scientific">Arachidicoccus rhizosphaerae</name>
    <dbReference type="NCBI Taxonomy" id="551991"/>
    <lineage>
        <taxon>Bacteria</taxon>
        <taxon>Pseudomonadati</taxon>
        <taxon>Bacteroidota</taxon>
        <taxon>Chitinophagia</taxon>
        <taxon>Chitinophagales</taxon>
        <taxon>Chitinophagaceae</taxon>
        <taxon>Arachidicoccus</taxon>
    </lineage>
</organism>
<feature type="domain" description="YrdC-like" evidence="12">
    <location>
        <begin position="6"/>
        <end position="200"/>
    </location>
</feature>
<dbReference type="GO" id="GO:0005524">
    <property type="term" value="F:ATP binding"/>
    <property type="evidence" value="ECO:0007669"/>
    <property type="project" value="UniProtKB-KW"/>
</dbReference>
<dbReference type="RefSeq" id="WP_091396738.1">
    <property type="nucleotide sequence ID" value="NZ_FNQY01000008.1"/>
</dbReference>
<gene>
    <name evidence="13" type="ORF">SAMN05192529_108125</name>
</gene>
<comment type="similarity">
    <text evidence="2">Belongs to the SUA5 family.</text>
</comment>
<proteinExistence type="inferred from homology"/>
<dbReference type="EMBL" id="FNQY01000008">
    <property type="protein sequence ID" value="SEA11746.1"/>
    <property type="molecule type" value="Genomic_DNA"/>
</dbReference>
<dbReference type="EC" id="2.7.7.87" evidence="3"/>
<evidence type="ECO:0000259" key="12">
    <source>
        <dbReference type="PROSITE" id="PS51163"/>
    </source>
</evidence>
<sequence>MGKDFEFDLDRCLECLNGDGIFLYPTDTVWGLGGDATNEAAAERIMKLKNRPAHKSFVILVADEQQLAGYVDNIDPRITEYLAHFKKPTTVIYPSAHGLAPTAVATDQSVAIRICREPFCQALLLQSGKPLLSTSANLSGEATPGIFSEINSVIKNGVDYVVQYKREQLSPAEPSTIIKWHPAFFESGSGLASPVEVIRL</sequence>
<dbReference type="Pfam" id="PF01300">
    <property type="entry name" value="Sua5_yciO_yrdC"/>
    <property type="match status" value="1"/>
</dbReference>
<reference evidence="13 14" key="1">
    <citation type="submission" date="2016-10" db="EMBL/GenBank/DDBJ databases">
        <authorList>
            <person name="de Groot N.N."/>
        </authorList>
    </citation>
    <scope>NUCLEOTIDE SEQUENCE [LARGE SCALE GENOMIC DNA]</scope>
    <source>
        <strain evidence="13 14">Vu-144</strain>
    </source>
</reference>
<dbReference type="GO" id="GO:0005737">
    <property type="term" value="C:cytoplasm"/>
    <property type="evidence" value="ECO:0007669"/>
    <property type="project" value="UniProtKB-SubCell"/>
</dbReference>
<evidence type="ECO:0000313" key="14">
    <source>
        <dbReference type="Proteomes" id="UP000199041"/>
    </source>
</evidence>
<evidence type="ECO:0000256" key="7">
    <source>
        <dbReference type="ARBA" id="ARBA00022695"/>
    </source>
</evidence>
<dbReference type="SUPFAM" id="SSF55821">
    <property type="entry name" value="YrdC/RibB"/>
    <property type="match status" value="1"/>
</dbReference>
<dbReference type="GO" id="GO:0006450">
    <property type="term" value="P:regulation of translational fidelity"/>
    <property type="evidence" value="ECO:0007669"/>
    <property type="project" value="TreeGrafter"/>
</dbReference>
<dbReference type="PANTHER" id="PTHR17490:SF16">
    <property type="entry name" value="THREONYLCARBAMOYL-AMP SYNTHASE"/>
    <property type="match status" value="1"/>
</dbReference>
<dbReference type="InterPro" id="IPR050156">
    <property type="entry name" value="TC-AMP_synthase_SUA5"/>
</dbReference>
<dbReference type="GO" id="GO:0008033">
    <property type="term" value="P:tRNA processing"/>
    <property type="evidence" value="ECO:0007669"/>
    <property type="project" value="UniProtKB-KW"/>
</dbReference>
<evidence type="ECO:0000256" key="8">
    <source>
        <dbReference type="ARBA" id="ARBA00022741"/>
    </source>
</evidence>
<name>A0A1H3YJI3_9BACT</name>
<dbReference type="PANTHER" id="PTHR17490">
    <property type="entry name" value="SUA5"/>
    <property type="match status" value="1"/>
</dbReference>
<accession>A0A1H3YJI3</accession>
<dbReference type="PROSITE" id="PS51163">
    <property type="entry name" value="YRDC"/>
    <property type="match status" value="1"/>
</dbReference>
<keyword evidence="8" id="KW-0547">Nucleotide-binding</keyword>
<comment type="catalytic activity">
    <reaction evidence="11">
        <text>L-threonine + hydrogencarbonate + ATP = L-threonylcarbamoyladenylate + diphosphate + H2O</text>
        <dbReference type="Rhea" id="RHEA:36407"/>
        <dbReference type="ChEBI" id="CHEBI:15377"/>
        <dbReference type="ChEBI" id="CHEBI:17544"/>
        <dbReference type="ChEBI" id="CHEBI:30616"/>
        <dbReference type="ChEBI" id="CHEBI:33019"/>
        <dbReference type="ChEBI" id="CHEBI:57926"/>
        <dbReference type="ChEBI" id="CHEBI:73682"/>
        <dbReference type="EC" id="2.7.7.87"/>
    </reaction>
</comment>
<dbReference type="GO" id="GO:0061710">
    <property type="term" value="F:L-threonylcarbamoyladenylate synthase"/>
    <property type="evidence" value="ECO:0007669"/>
    <property type="project" value="UniProtKB-EC"/>
</dbReference>
<evidence type="ECO:0000256" key="10">
    <source>
        <dbReference type="ARBA" id="ARBA00029774"/>
    </source>
</evidence>
<evidence type="ECO:0000256" key="6">
    <source>
        <dbReference type="ARBA" id="ARBA00022694"/>
    </source>
</evidence>
<evidence type="ECO:0000256" key="11">
    <source>
        <dbReference type="ARBA" id="ARBA00048366"/>
    </source>
</evidence>
<evidence type="ECO:0000256" key="5">
    <source>
        <dbReference type="ARBA" id="ARBA00022679"/>
    </source>
</evidence>
<evidence type="ECO:0000256" key="1">
    <source>
        <dbReference type="ARBA" id="ARBA00004496"/>
    </source>
</evidence>
<dbReference type="InterPro" id="IPR017945">
    <property type="entry name" value="DHBP_synth_RibB-like_a/b_dom"/>
</dbReference>
<evidence type="ECO:0000256" key="3">
    <source>
        <dbReference type="ARBA" id="ARBA00012584"/>
    </source>
</evidence>
<protein>
    <recommendedName>
        <fullName evidence="10">L-threonylcarbamoyladenylate synthase</fullName>
        <ecNumber evidence="3">2.7.7.87</ecNumber>
    </recommendedName>
    <alternativeName>
        <fullName evidence="10">L-threonylcarbamoyladenylate synthase</fullName>
    </alternativeName>
</protein>
<keyword evidence="4" id="KW-0963">Cytoplasm</keyword>
<comment type="subcellular location">
    <subcellularLocation>
        <location evidence="1">Cytoplasm</location>
    </subcellularLocation>
</comment>
<dbReference type="OrthoDB" id="9814580at2"/>
<keyword evidence="6" id="KW-0819">tRNA processing</keyword>
<keyword evidence="5" id="KW-0808">Transferase</keyword>
<dbReference type="STRING" id="551991.SAMN05192529_108125"/>
<evidence type="ECO:0000256" key="2">
    <source>
        <dbReference type="ARBA" id="ARBA00007663"/>
    </source>
</evidence>
<evidence type="ECO:0000313" key="13">
    <source>
        <dbReference type="EMBL" id="SEA11746.1"/>
    </source>
</evidence>
<evidence type="ECO:0000256" key="9">
    <source>
        <dbReference type="ARBA" id="ARBA00022840"/>
    </source>
</evidence>
<dbReference type="GO" id="GO:0000049">
    <property type="term" value="F:tRNA binding"/>
    <property type="evidence" value="ECO:0007669"/>
    <property type="project" value="TreeGrafter"/>
</dbReference>
<keyword evidence="14" id="KW-1185">Reference proteome</keyword>
<evidence type="ECO:0000256" key="4">
    <source>
        <dbReference type="ARBA" id="ARBA00022490"/>
    </source>
</evidence>
<dbReference type="InterPro" id="IPR006070">
    <property type="entry name" value="Sua5-like_dom"/>
</dbReference>